<dbReference type="AlphaFoldDB" id="U3AN92"/>
<dbReference type="Proteomes" id="UP000016567">
    <property type="component" value="Unassembled WGS sequence"/>
</dbReference>
<comment type="caution">
    <text evidence="1">The sequence shown here is derived from an EMBL/GenBank/DDBJ whole genome shotgun (WGS) entry which is preliminary data.</text>
</comment>
<reference evidence="1 2" key="1">
    <citation type="submission" date="2013-09" db="EMBL/GenBank/DDBJ databases">
        <title>Whole genome shotgun sequence of Vibrio azureus NBRC 104587.</title>
        <authorList>
            <person name="Isaki S."/>
            <person name="Hosoyama A."/>
            <person name="Numata M."/>
            <person name="Hashimoto M."/>
            <person name="Hosoyama Y."/>
            <person name="Tsuchikane K."/>
            <person name="Noguchi M."/>
            <person name="Hirakata S."/>
            <person name="Ichikawa N."/>
            <person name="Ohji S."/>
            <person name="Yamazoe A."/>
            <person name="Fujita N."/>
        </authorList>
    </citation>
    <scope>NUCLEOTIDE SEQUENCE [LARGE SCALE GENOMIC DNA]</scope>
    <source>
        <strain evidence="1 2">NBRC 104587</strain>
    </source>
</reference>
<protein>
    <submittedName>
        <fullName evidence="1">Uncharacterized protein</fullName>
    </submittedName>
</protein>
<evidence type="ECO:0000313" key="2">
    <source>
        <dbReference type="Proteomes" id="UP000016567"/>
    </source>
</evidence>
<dbReference type="STRING" id="1219077.VAZ01S_015_00060"/>
<dbReference type="RefSeq" id="WP_021708542.1">
    <property type="nucleotide sequence ID" value="NZ_BATL01000015.1"/>
</dbReference>
<accession>U3AN92</accession>
<proteinExistence type="predicted"/>
<dbReference type="EMBL" id="BATL01000015">
    <property type="protein sequence ID" value="GAD74762.1"/>
    <property type="molecule type" value="Genomic_DNA"/>
</dbReference>
<name>U3AN92_9VIBR</name>
<dbReference type="eggNOG" id="ENOG5032J07">
    <property type="taxonomic scope" value="Bacteria"/>
</dbReference>
<gene>
    <name evidence="1" type="ORF">VAZ01S_015_00060</name>
</gene>
<dbReference type="CDD" id="cd20705">
    <property type="entry name" value="MIX_I"/>
    <property type="match status" value="1"/>
</dbReference>
<evidence type="ECO:0000313" key="1">
    <source>
        <dbReference type="EMBL" id="GAD74762.1"/>
    </source>
</evidence>
<sequence length="564" mass="63377">MNSNIRFIASSKLSQAELPFVLTPDECIEQFSRVRNPNDILKSLPNALAQRISLSAKKSTTGLLQSMQTELAKVEWIAISLSPRRGGISDSQLSRYPKLKAYIDSVIFTGKARTRKAGYQPVVDDVVLAREYTHVPVEPSPEHKIVVEFAGQWSSSAACLLLSKTDNQHEKITAPAADKENAHRSLATFKGLEPEGKTLYIKIPCKDQPMPILLKLAEKIEPVEKDTKMTEWDNVLVPVLPLCYSGDAWSPFTTGRVYVLLNGELWRELEVLETGYFSDVDFSYSRDKPKQTRHVNIEGSELFPEDNVSFERFAILQNGAEVYQGVLDVNQQERVFGFTEEEVDIKFLDFDHDTITLPTVLSPLKAQAGSSEEVQGFPQQHIWVPYKIQGDTQEVYLYYSSSCLSDEQVSELESNYTTMAISLEEMSEYSNSQAFSNDTVFAVPPIEKNRQGQAMVNAQVDCNVAAVSVPLQGGDITLRYRVVPSVDQPDDHFMLQNEEHNWSQKAYFRSAKVDEEGFLNLRFNGWPAEVKEVDIIRVSHSSRGTGSSESIPLRTKVKITDLLG</sequence>
<organism evidence="1 2">
    <name type="scientific">Vibrio azureus NBRC 104587</name>
    <dbReference type="NCBI Taxonomy" id="1219077"/>
    <lineage>
        <taxon>Bacteria</taxon>
        <taxon>Pseudomonadati</taxon>
        <taxon>Pseudomonadota</taxon>
        <taxon>Gammaproteobacteria</taxon>
        <taxon>Vibrionales</taxon>
        <taxon>Vibrionaceae</taxon>
        <taxon>Vibrio</taxon>
    </lineage>
</organism>
<keyword evidence="2" id="KW-1185">Reference proteome</keyword>